<dbReference type="OrthoDB" id="7595245at2"/>
<dbReference type="KEGG" id="ssyi:EKG83_13300"/>
<name>A0A5Q0GXW2_SACSY</name>
<sequence length="245" mass="27289">MDVQDVDQRGSRLVDSFSHLRLSGITSLAEVLGVVASLRHDDPGSRYLCTLDDLDQCRYTSAHAREDERLGLWDVEAGESPVFDEACLRLVAERLDDDALRVPWPSLAGALMTAAADVDALVAVNRDPVAVLDGVVYVQRLPLARDDLMIAGLPNGYFSGDWDVFQNHAVIRRLEAVHGYRFFGIGASWLGFVRDAPAGAARVVEDLVHLYGWGESRAWREMGELVRRNEWLLLGYTENFAEGFR</sequence>
<reference evidence="2" key="1">
    <citation type="journal article" date="2021" name="Curr. Microbiol.">
        <title>Complete genome of nocamycin-producing strain Saccharothrix syringae NRRL B-16468 reveals the biosynthetic potential for secondary metabolites.</title>
        <authorList>
            <person name="Mo X."/>
            <person name="Yang S."/>
        </authorList>
    </citation>
    <scope>NUCLEOTIDE SEQUENCE [LARGE SCALE GENOMIC DNA]</scope>
    <source>
        <strain evidence="2">ATCC 51364 / DSM 43886 / JCM 6844 / KCTC 9398 / NBRC 14523 / NRRL B-16468 / INA 2240</strain>
    </source>
</reference>
<accession>A0A5Q0GXW2</accession>
<organism evidence="1 2">
    <name type="scientific">Saccharothrix syringae</name>
    <name type="common">Nocardiopsis syringae</name>
    <dbReference type="NCBI Taxonomy" id="103733"/>
    <lineage>
        <taxon>Bacteria</taxon>
        <taxon>Bacillati</taxon>
        <taxon>Actinomycetota</taxon>
        <taxon>Actinomycetes</taxon>
        <taxon>Pseudonocardiales</taxon>
        <taxon>Pseudonocardiaceae</taxon>
        <taxon>Saccharothrix</taxon>
    </lineage>
</organism>
<dbReference type="AlphaFoldDB" id="A0A5Q0GXW2"/>
<evidence type="ECO:0000313" key="1">
    <source>
        <dbReference type="EMBL" id="QFZ18330.1"/>
    </source>
</evidence>
<dbReference type="RefSeq" id="WP_033430822.1">
    <property type="nucleotide sequence ID" value="NZ_CP034550.1"/>
</dbReference>
<dbReference type="Proteomes" id="UP000325787">
    <property type="component" value="Chromosome"/>
</dbReference>
<evidence type="ECO:0000313" key="2">
    <source>
        <dbReference type="Proteomes" id="UP000325787"/>
    </source>
</evidence>
<keyword evidence="2" id="KW-1185">Reference proteome</keyword>
<gene>
    <name evidence="1" type="ORF">EKG83_13300</name>
</gene>
<dbReference type="EMBL" id="CP034550">
    <property type="protein sequence ID" value="QFZ18330.1"/>
    <property type="molecule type" value="Genomic_DNA"/>
</dbReference>
<protein>
    <recommendedName>
        <fullName evidence="3">DUF4253 domain-containing protein</fullName>
    </recommendedName>
</protein>
<proteinExistence type="predicted"/>
<evidence type="ECO:0008006" key="3">
    <source>
        <dbReference type="Google" id="ProtNLM"/>
    </source>
</evidence>